<reference evidence="2 3" key="1">
    <citation type="submission" date="2010-08" db="EMBL/GenBank/DDBJ databases">
        <title>The draft genome of Desulfovibrio fructosovorans JJ.</title>
        <authorList>
            <consortium name="US DOE Joint Genome Institute (JGI-PGF)"/>
            <person name="Lucas S."/>
            <person name="Copeland A."/>
            <person name="Lapidus A."/>
            <person name="Cheng J.-F."/>
            <person name="Bruce D."/>
            <person name="Goodwin L."/>
            <person name="Pitluck S."/>
            <person name="Land M.L."/>
            <person name="Hauser L."/>
            <person name="Chang Y.-J."/>
            <person name="Jeffries C."/>
            <person name="Wall J.D."/>
            <person name="Stahl D.A."/>
            <person name="Arkin A.P."/>
            <person name="Dehal P."/>
            <person name="Stolyar S.M."/>
            <person name="Hazen T.C."/>
            <person name="Woyke T.J."/>
        </authorList>
    </citation>
    <scope>NUCLEOTIDE SEQUENCE [LARGE SCALE GENOMIC DNA]</scope>
    <source>
        <strain evidence="2 3">JJ</strain>
    </source>
</reference>
<comment type="caution">
    <text evidence="2">The sequence shown here is derived from an EMBL/GenBank/DDBJ whole genome shotgun (WGS) entry which is preliminary data.</text>
</comment>
<evidence type="ECO:0000259" key="1">
    <source>
        <dbReference type="Pfam" id="PF08241"/>
    </source>
</evidence>
<name>E1JWN9_SOLFR</name>
<dbReference type="SUPFAM" id="SSF53335">
    <property type="entry name" value="S-adenosyl-L-methionine-dependent methyltransferases"/>
    <property type="match status" value="1"/>
</dbReference>
<accession>E1JWN9</accession>
<dbReference type="OrthoDB" id="5363250at2"/>
<dbReference type="STRING" id="596151.DesfrDRAFT_2038"/>
<proteinExistence type="predicted"/>
<dbReference type="EMBL" id="AECZ01000011">
    <property type="protein sequence ID" value="EFL51336.1"/>
    <property type="molecule type" value="Genomic_DNA"/>
</dbReference>
<gene>
    <name evidence="2" type="ORF">DesfrDRAFT_2038</name>
</gene>
<dbReference type="Proteomes" id="UP000006250">
    <property type="component" value="Unassembled WGS sequence"/>
</dbReference>
<protein>
    <submittedName>
        <fullName evidence="2">Methyltransferase type 11</fullName>
    </submittedName>
</protein>
<dbReference type="InterPro" id="IPR013216">
    <property type="entry name" value="Methyltransf_11"/>
</dbReference>
<feature type="domain" description="Methyltransferase type 11" evidence="1">
    <location>
        <begin position="30"/>
        <end position="113"/>
    </location>
</feature>
<keyword evidence="3" id="KW-1185">Reference proteome</keyword>
<dbReference type="eggNOG" id="COG2226">
    <property type="taxonomic scope" value="Bacteria"/>
</dbReference>
<organism evidence="2 3">
    <name type="scientific">Solidesulfovibrio fructosivorans JJ]</name>
    <dbReference type="NCBI Taxonomy" id="596151"/>
    <lineage>
        <taxon>Bacteria</taxon>
        <taxon>Pseudomonadati</taxon>
        <taxon>Thermodesulfobacteriota</taxon>
        <taxon>Desulfovibrionia</taxon>
        <taxon>Desulfovibrionales</taxon>
        <taxon>Desulfovibrionaceae</taxon>
        <taxon>Solidesulfovibrio</taxon>
    </lineage>
</organism>
<dbReference type="GO" id="GO:0032259">
    <property type="term" value="P:methylation"/>
    <property type="evidence" value="ECO:0007669"/>
    <property type="project" value="UniProtKB-KW"/>
</dbReference>
<dbReference type="CDD" id="cd02440">
    <property type="entry name" value="AdoMet_MTases"/>
    <property type="match status" value="1"/>
</dbReference>
<evidence type="ECO:0000313" key="2">
    <source>
        <dbReference type="EMBL" id="EFL51336.1"/>
    </source>
</evidence>
<evidence type="ECO:0000313" key="3">
    <source>
        <dbReference type="Proteomes" id="UP000006250"/>
    </source>
</evidence>
<dbReference type="AlphaFoldDB" id="E1JWN9"/>
<dbReference type="InterPro" id="IPR029063">
    <property type="entry name" value="SAM-dependent_MTases_sf"/>
</dbReference>
<dbReference type="Pfam" id="PF08241">
    <property type="entry name" value="Methyltransf_11"/>
    <property type="match status" value="1"/>
</dbReference>
<dbReference type="RefSeq" id="WP_005993534.1">
    <property type="nucleotide sequence ID" value="NZ_AECZ01000011.1"/>
</dbReference>
<dbReference type="Gene3D" id="3.40.50.150">
    <property type="entry name" value="Vaccinia Virus protein VP39"/>
    <property type="match status" value="1"/>
</dbReference>
<dbReference type="GO" id="GO:0008757">
    <property type="term" value="F:S-adenosylmethionine-dependent methyltransferase activity"/>
    <property type="evidence" value="ECO:0007669"/>
    <property type="project" value="InterPro"/>
</dbReference>
<sequence>MYWDETSGVPSSLILDPRVAAYLKPNARVLDLGCGAGRMLGEMAGTGRFAVGADRNFPSLAAAADQGCRVVRADLAALPFADDAFDAGIIHAVLTTLNPRQVRLDVLAEARRVGCRVLCVADFLQNWDLPYYTARYEAGLPETGEAGSFVVREEGRVLYTAHHFTLEELEGLFGAVGYRVAFADTPKVRTRSGKTVTGVVLAAVADGD</sequence>
<keyword evidence="2" id="KW-0808">Transferase</keyword>
<keyword evidence="2" id="KW-0489">Methyltransferase</keyword>